<dbReference type="OrthoDB" id="5125733at2759"/>
<dbReference type="Proteomes" id="UP000724874">
    <property type="component" value="Unassembled WGS sequence"/>
</dbReference>
<comment type="caution">
    <text evidence="2">The sequence shown here is derived from an EMBL/GenBank/DDBJ whole genome shotgun (WGS) entry which is preliminary data.</text>
</comment>
<proteinExistence type="predicted"/>
<dbReference type="InterPro" id="IPR010730">
    <property type="entry name" value="HET"/>
</dbReference>
<gene>
    <name evidence="2" type="ORF">CPB84DRAFT_1789362</name>
</gene>
<feature type="domain" description="Heterokaryon incompatibility" evidence="1">
    <location>
        <begin position="81"/>
        <end position="236"/>
    </location>
</feature>
<evidence type="ECO:0000313" key="2">
    <source>
        <dbReference type="EMBL" id="KAF8884217.1"/>
    </source>
</evidence>
<evidence type="ECO:0000259" key="1">
    <source>
        <dbReference type="Pfam" id="PF06985"/>
    </source>
</evidence>
<reference evidence="2" key="1">
    <citation type="submission" date="2020-11" db="EMBL/GenBank/DDBJ databases">
        <authorList>
            <consortium name="DOE Joint Genome Institute"/>
            <person name="Ahrendt S."/>
            <person name="Riley R."/>
            <person name="Andreopoulos W."/>
            <person name="LaButti K."/>
            <person name="Pangilinan J."/>
            <person name="Ruiz-duenas F.J."/>
            <person name="Barrasa J.M."/>
            <person name="Sanchez-Garcia M."/>
            <person name="Camarero S."/>
            <person name="Miyauchi S."/>
            <person name="Serrano A."/>
            <person name="Linde D."/>
            <person name="Babiker R."/>
            <person name="Drula E."/>
            <person name="Ayuso-Fernandez I."/>
            <person name="Pacheco R."/>
            <person name="Padilla G."/>
            <person name="Ferreira P."/>
            <person name="Barriuso J."/>
            <person name="Kellner H."/>
            <person name="Castanera R."/>
            <person name="Alfaro M."/>
            <person name="Ramirez L."/>
            <person name="Pisabarro A.G."/>
            <person name="Kuo A."/>
            <person name="Tritt A."/>
            <person name="Lipzen A."/>
            <person name="He G."/>
            <person name="Yan M."/>
            <person name="Ng V."/>
            <person name="Cullen D."/>
            <person name="Martin F."/>
            <person name="Rosso M.-N."/>
            <person name="Henrissat B."/>
            <person name="Hibbett D."/>
            <person name="Martinez A.T."/>
            <person name="Grigoriev I.V."/>
        </authorList>
    </citation>
    <scope>NUCLEOTIDE SEQUENCE</scope>
    <source>
        <strain evidence="2">AH 44721</strain>
    </source>
</reference>
<keyword evidence="3" id="KW-1185">Reference proteome</keyword>
<dbReference type="EMBL" id="JADNYJ010000110">
    <property type="protein sequence ID" value="KAF8884217.1"/>
    <property type="molecule type" value="Genomic_DNA"/>
</dbReference>
<dbReference type="Pfam" id="PF06985">
    <property type="entry name" value="HET"/>
    <property type="match status" value="1"/>
</dbReference>
<evidence type="ECO:0000313" key="3">
    <source>
        <dbReference type="Proteomes" id="UP000724874"/>
    </source>
</evidence>
<dbReference type="PANTHER" id="PTHR33112:SF12">
    <property type="entry name" value="HETEROKARYON INCOMPATIBILITY DOMAIN-CONTAINING PROTEIN"/>
    <property type="match status" value="1"/>
</dbReference>
<organism evidence="2 3">
    <name type="scientific">Gymnopilus junonius</name>
    <name type="common">Spectacular rustgill mushroom</name>
    <name type="synonym">Gymnopilus spectabilis subsp. junonius</name>
    <dbReference type="NCBI Taxonomy" id="109634"/>
    <lineage>
        <taxon>Eukaryota</taxon>
        <taxon>Fungi</taxon>
        <taxon>Dikarya</taxon>
        <taxon>Basidiomycota</taxon>
        <taxon>Agaricomycotina</taxon>
        <taxon>Agaricomycetes</taxon>
        <taxon>Agaricomycetidae</taxon>
        <taxon>Agaricales</taxon>
        <taxon>Agaricineae</taxon>
        <taxon>Hymenogastraceae</taxon>
        <taxon>Gymnopilus</taxon>
    </lineage>
</organism>
<protein>
    <submittedName>
        <fullName evidence="2">Heterokaryon incompatibility protein-domain-containing protein</fullName>
    </submittedName>
</protein>
<name>A0A9P5NHS3_GYMJU</name>
<sequence>MLANDSPTPSKTFFTRFIPDQIDFGMVRNWLYMCKVWHGNACDRSEMLEDQLEDPASSIPHFRLIDVLNNCIIPAPRGAKYVTLSYVWGRIDPETILRSLKNNFKQLEEPGALLLPNNHDRIPLTIRDAMQVVRELDLQYLWVDSLCIVQDDTGPEGSKMSAISKMDLVYGGAYLAIMAATGVDANAGLQGVRPNTRGMKQPIEEVLPGLRLAFKPKHHDYINDASYYTRAWTYQEQRFTKRSLLFIGGQVVFICMRTDGWREDVFFEDRTAKFGSTARRDRDADDIGQFEGLIQSYSGLSLTYDTDIYHAFGGMTRYFRTHLRVELCHGMPDAYFDWFLLWHPLGIQTRRKNAPSWSWSGWYGQSWPHMWDWYSRNRQKVRKALRRRTWIIWYQRKAHDSEEFYRVWTPKSHSTTTTPRNFYGSHARSRFAFDCSQTDPTPRKLAGVSQYIEDSHNPKPGSGYLQFWTVSIVFKIDKPQSKAASRGPKNDNKRLGIFGRDGRELGIVFVDPAWGKANRKKEHEFIFLCEGRDVRAEGGRFDDEPGWRYKVMLIEWHGDWAERISVGSIGKQDVDQGLGKGAEWREIILG</sequence>
<dbReference type="PANTHER" id="PTHR33112">
    <property type="entry name" value="DOMAIN PROTEIN, PUTATIVE-RELATED"/>
    <property type="match status" value="1"/>
</dbReference>
<dbReference type="AlphaFoldDB" id="A0A9P5NHS3"/>
<accession>A0A9P5NHS3</accession>